<accession>A0A4Q2U877</accession>
<proteinExistence type="predicted"/>
<evidence type="ECO:0000259" key="5">
    <source>
        <dbReference type="Pfam" id="PF20464"/>
    </source>
</evidence>
<dbReference type="PANTHER" id="PTHR33841:SF1">
    <property type="entry name" value="DNA METHYLTRANSFERASE A"/>
    <property type="match status" value="1"/>
</dbReference>
<gene>
    <name evidence="9" type="ORF">D3273_07635</name>
</gene>
<feature type="domain" description="MmeI-like N-terminal" evidence="5">
    <location>
        <begin position="4"/>
        <end position="220"/>
    </location>
</feature>
<dbReference type="GO" id="GO:0009007">
    <property type="term" value="F:site-specific DNA-methyltransferase (adenine-specific) activity"/>
    <property type="evidence" value="ECO:0007669"/>
    <property type="project" value="UniProtKB-EC"/>
</dbReference>
<dbReference type="InterPro" id="IPR029063">
    <property type="entry name" value="SAM-dependent_MTases_sf"/>
</dbReference>
<keyword evidence="3 9" id="KW-0808">Transferase</keyword>
<sequence>MIARWRDREGGQERANFPLFLVELCDALDLPRPDPADAASAGNDYVFERVLDRPERDGTVTHPRMHLYKRGCFILEAKQSRLGGARGGLAAQPTLPDLIQPAPAPGRGWDVLMLKARRQAEGYVPLLPAGHEPPPFLVVCDVGRCFEVYANFRRDGKVYHQFPDRQTFRIALDDLGRAEVRDRLRRIWTDPLGLDPAREAAAVTRAIAERLAAVSRALERRGHPAEEVALFLMRCLFTMFAEGVGLLPSAAFASVLEACEADPSKFAPKVRQLWEAMDTGGFAHAIDAHVRRFNGAFFKDPRVLPLDREEIGELRRAAAHSWREVDPSIFGTLLEQALDPVERRRLGAHYTPRPFVERLVVATVIEPLRDDWLVARATAEGQKEAGRMAEARNTVAAYHLGLCRTRVLDPACGTGNFLSVALELMKRLEGEVLDAFAALGGQEALTGLGSHSVGPGQFIGLEINRRAAAIAELVLWIGHLQWHLRDRGGLPEDPVLRDEHPVSACDAVLAPDGAVPAWPAAEFIVGNPPFMGGKDIRARLGDAYAEALWRAYPAMNDAADYVMYWWHRAAALLTRDGTALRRFGFVTTNSISQVFQRRIVARHLAAERPVSIVFAVPDHPWTRASRDAAAVRIAMTVCTAGRHSGTLLEVVAEAGLDTDAPRLDVARTENVVIHADLATGASVADAGALLANEGLSSRGMSLHGAGFIVSPAAAEHLGLGRRPGLEEHIRPYRNGRDLTARSRGALVIDLFGLDEEAVRRRFPEVYQHLAAEVRPKREAQYLKSGGRDAQAYADRWWLFGKPRSELRPALDGLPRYIATVETAKHRVFRFLPAATVPDNMLVVVASDDAFHLGVLSSRVHGAWALRAGGWLGVGNDPRYSKSRCFDPFPFPAAGAAERALVAAVAEELDGHRGRVLADHPSLTLTGLYNVRDRIRAGARPGDLDPAERRIYDRGLVLILDDLHRRLDRAVLDGYGWPRDLADGDLLSRLVALNAERGAEERRGRVRWLRPALQAPGPGGFEEAGLDLPAGAARPAVPTPKAAFPPDDVGQTAVVIAALARAAGALDADAIASAFRQGRRVAPKVSTILLALHRLGEVGTGDGRSFALPRRR</sequence>
<dbReference type="GO" id="GO:0003676">
    <property type="term" value="F:nucleic acid binding"/>
    <property type="evidence" value="ECO:0007669"/>
    <property type="project" value="InterPro"/>
</dbReference>
<comment type="caution">
    <text evidence="9">The sequence shown here is derived from an EMBL/GenBank/DDBJ whole genome shotgun (WGS) entry which is preliminary data.</text>
</comment>
<dbReference type="Gene3D" id="3.40.50.150">
    <property type="entry name" value="Vaccinia Virus protein VP39"/>
    <property type="match status" value="1"/>
</dbReference>
<keyword evidence="2 9" id="KW-0489">Methyltransferase</keyword>
<dbReference type="Proteomes" id="UP000290759">
    <property type="component" value="Unassembled WGS sequence"/>
</dbReference>
<evidence type="ECO:0000313" key="9">
    <source>
        <dbReference type="EMBL" id="RYC32680.1"/>
    </source>
</evidence>
<dbReference type="InterPro" id="IPR002052">
    <property type="entry name" value="DNA_methylase_N6_adenine_CS"/>
</dbReference>
<dbReference type="EMBL" id="QYBB01000006">
    <property type="protein sequence ID" value="RYC32680.1"/>
    <property type="molecule type" value="Genomic_DNA"/>
</dbReference>
<dbReference type="InterPro" id="IPR046819">
    <property type="entry name" value="MmeI_hel"/>
</dbReference>
<dbReference type="AlphaFoldDB" id="A0A4Q2U877"/>
<dbReference type="OrthoDB" id="9806213at2"/>
<dbReference type="InterPro" id="IPR046816">
    <property type="entry name" value="MmeI_Mtase"/>
</dbReference>
<evidence type="ECO:0000259" key="6">
    <source>
        <dbReference type="Pfam" id="PF20465"/>
    </source>
</evidence>
<dbReference type="PANTHER" id="PTHR33841">
    <property type="entry name" value="DNA METHYLTRANSFERASE YEEA-RELATED"/>
    <property type="match status" value="1"/>
</dbReference>
<feature type="domain" description="MmeI-like DNA-methyltransferase" evidence="8">
    <location>
        <begin position="392"/>
        <end position="636"/>
    </location>
</feature>
<dbReference type="PRINTS" id="PR00507">
    <property type="entry name" value="N12N6MTFRASE"/>
</dbReference>
<dbReference type="Pfam" id="PF20473">
    <property type="entry name" value="MmeI_Mtase"/>
    <property type="match status" value="1"/>
</dbReference>
<dbReference type="InterPro" id="IPR046817">
    <property type="entry name" value="MmeI_N"/>
</dbReference>
<dbReference type="PROSITE" id="PS00092">
    <property type="entry name" value="N6_MTASE"/>
    <property type="match status" value="1"/>
</dbReference>
<reference evidence="9 10" key="2">
    <citation type="submission" date="2019-02" db="EMBL/GenBank/DDBJ databases">
        <title>'Lichenibacterium ramalinii' gen. nov. sp. nov., 'Lichenibacterium minor' gen. nov. sp. nov.</title>
        <authorList>
            <person name="Pankratov T."/>
        </authorList>
    </citation>
    <scope>NUCLEOTIDE SEQUENCE [LARGE SCALE GENOMIC DNA]</scope>
    <source>
        <strain evidence="9 10">RmlP026</strain>
    </source>
</reference>
<comment type="catalytic activity">
    <reaction evidence="4">
        <text>a 2'-deoxyadenosine in DNA + S-adenosyl-L-methionine = an N(6)-methyl-2'-deoxyadenosine in DNA + S-adenosyl-L-homocysteine + H(+)</text>
        <dbReference type="Rhea" id="RHEA:15197"/>
        <dbReference type="Rhea" id="RHEA-COMP:12418"/>
        <dbReference type="Rhea" id="RHEA-COMP:12419"/>
        <dbReference type="ChEBI" id="CHEBI:15378"/>
        <dbReference type="ChEBI" id="CHEBI:57856"/>
        <dbReference type="ChEBI" id="CHEBI:59789"/>
        <dbReference type="ChEBI" id="CHEBI:90615"/>
        <dbReference type="ChEBI" id="CHEBI:90616"/>
        <dbReference type="EC" id="2.1.1.72"/>
    </reaction>
</comment>
<evidence type="ECO:0000256" key="2">
    <source>
        <dbReference type="ARBA" id="ARBA00022603"/>
    </source>
</evidence>
<evidence type="ECO:0000313" key="10">
    <source>
        <dbReference type="Proteomes" id="UP000290759"/>
    </source>
</evidence>
<protein>
    <recommendedName>
        <fullName evidence="1">site-specific DNA-methyltransferase (adenine-specific)</fullName>
        <ecNumber evidence="1">2.1.1.72</ecNumber>
    </recommendedName>
</protein>
<feature type="domain" description="MmeI-like target recognition" evidence="7">
    <location>
        <begin position="706"/>
        <end position="892"/>
    </location>
</feature>
<dbReference type="Pfam" id="PF20464">
    <property type="entry name" value="MmeI_N"/>
    <property type="match status" value="1"/>
</dbReference>
<dbReference type="SUPFAM" id="SSF53335">
    <property type="entry name" value="S-adenosyl-L-methionine-dependent methyltransferases"/>
    <property type="match status" value="1"/>
</dbReference>
<dbReference type="InterPro" id="IPR046820">
    <property type="entry name" value="MmeI_TRD"/>
</dbReference>
<dbReference type="EC" id="2.1.1.72" evidence="1"/>
<evidence type="ECO:0000256" key="4">
    <source>
        <dbReference type="ARBA" id="ARBA00047942"/>
    </source>
</evidence>
<evidence type="ECO:0000259" key="7">
    <source>
        <dbReference type="Pfam" id="PF20466"/>
    </source>
</evidence>
<feature type="domain" description="MmeI-like helicase spacer" evidence="6">
    <location>
        <begin position="227"/>
        <end position="298"/>
    </location>
</feature>
<dbReference type="Pfam" id="PF20465">
    <property type="entry name" value="MmeI_hel"/>
    <property type="match status" value="1"/>
</dbReference>
<dbReference type="Pfam" id="PF20466">
    <property type="entry name" value="MmeI_TRD"/>
    <property type="match status" value="1"/>
</dbReference>
<organism evidence="9 10">
    <name type="scientific">Lichenibacterium minor</name>
    <dbReference type="NCBI Taxonomy" id="2316528"/>
    <lineage>
        <taxon>Bacteria</taxon>
        <taxon>Pseudomonadati</taxon>
        <taxon>Pseudomonadota</taxon>
        <taxon>Alphaproteobacteria</taxon>
        <taxon>Hyphomicrobiales</taxon>
        <taxon>Lichenihabitantaceae</taxon>
        <taxon>Lichenibacterium</taxon>
    </lineage>
</organism>
<evidence type="ECO:0000259" key="8">
    <source>
        <dbReference type="Pfam" id="PF20473"/>
    </source>
</evidence>
<keyword evidence="10" id="KW-1185">Reference proteome</keyword>
<evidence type="ECO:0000256" key="3">
    <source>
        <dbReference type="ARBA" id="ARBA00022679"/>
    </source>
</evidence>
<dbReference type="InterPro" id="IPR050953">
    <property type="entry name" value="N4_N6_ade-DNA_methylase"/>
</dbReference>
<reference evidence="9 10" key="1">
    <citation type="submission" date="2018-12" db="EMBL/GenBank/DDBJ databases">
        <authorList>
            <person name="Grouzdev D.S."/>
            <person name="Krutkina M.S."/>
        </authorList>
    </citation>
    <scope>NUCLEOTIDE SEQUENCE [LARGE SCALE GENOMIC DNA]</scope>
    <source>
        <strain evidence="9 10">RmlP026</strain>
    </source>
</reference>
<evidence type="ECO:0000256" key="1">
    <source>
        <dbReference type="ARBA" id="ARBA00011900"/>
    </source>
</evidence>
<dbReference type="GO" id="GO:0032259">
    <property type="term" value="P:methylation"/>
    <property type="evidence" value="ECO:0007669"/>
    <property type="project" value="UniProtKB-KW"/>
</dbReference>
<name>A0A4Q2U877_9HYPH</name>